<dbReference type="InterPro" id="IPR023210">
    <property type="entry name" value="NADP_OxRdtase_dom"/>
</dbReference>
<dbReference type="InterPro" id="IPR050523">
    <property type="entry name" value="AKR_Detox_Biosynth"/>
</dbReference>
<sequence length="335" mass="37115">MRTVQLGRTGEQISQLALGCMIMGTVTPEDEAVTILNRYAEAGGNFLDTADCYCWWESQGSYGGESEELVGRWLARSGRREDVFLATKGSAVVRNLDLVWKDGRPEWDAAYRNFVGAGAKTLRDAIDGSLRRLGTDHVDLYYVHVDDRSTPLEETLEALAGIVQAGKVRYIGWSNVRTWRLERIRQLCAQHGWPAPVALQQQHSYLRRRAGLRHVSIVDDEQLDYLQTHDDLTLVAYSPILKGIYDDPEKRRNHGVMSAYDGPDAEARAAAVVEVAAEVGVTPNALVLAWLMQQSSPTVVPLIGPRTLQQYEAALPALDVKLTEEQVARLDAAGA</sequence>
<evidence type="ECO:0000259" key="2">
    <source>
        <dbReference type="Pfam" id="PF00248"/>
    </source>
</evidence>
<evidence type="ECO:0000313" key="3">
    <source>
        <dbReference type="EMBL" id="GAA2208602.1"/>
    </source>
</evidence>
<dbReference type="PANTHER" id="PTHR43364">
    <property type="entry name" value="NADH-SPECIFIC METHYLGLYOXAL REDUCTASE-RELATED"/>
    <property type="match status" value="1"/>
</dbReference>
<dbReference type="SUPFAM" id="SSF51430">
    <property type="entry name" value="NAD(P)-linked oxidoreductase"/>
    <property type="match status" value="1"/>
</dbReference>
<protein>
    <submittedName>
        <fullName evidence="3">Aldo/keto reductase</fullName>
    </submittedName>
</protein>
<dbReference type="InterPro" id="IPR036812">
    <property type="entry name" value="NAD(P)_OxRdtase_dom_sf"/>
</dbReference>
<dbReference type="Pfam" id="PF00248">
    <property type="entry name" value="Aldo_ket_red"/>
    <property type="match status" value="1"/>
</dbReference>
<keyword evidence="1" id="KW-0560">Oxidoreductase</keyword>
<comment type="caution">
    <text evidence="3">The sequence shown here is derived from an EMBL/GenBank/DDBJ whole genome shotgun (WGS) entry which is preliminary data.</text>
</comment>
<dbReference type="PANTHER" id="PTHR43364:SF4">
    <property type="entry name" value="NAD(P)-LINKED OXIDOREDUCTASE SUPERFAMILY PROTEIN"/>
    <property type="match status" value="1"/>
</dbReference>
<evidence type="ECO:0000313" key="4">
    <source>
        <dbReference type="Proteomes" id="UP001499843"/>
    </source>
</evidence>
<dbReference type="Gene3D" id="3.20.20.100">
    <property type="entry name" value="NADP-dependent oxidoreductase domain"/>
    <property type="match status" value="1"/>
</dbReference>
<gene>
    <name evidence="3" type="ORF">GCM10009850_040600</name>
</gene>
<reference evidence="4" key="1">
    <citation type="journal article" date="2019" name="Int. J. Syst. Evol. Microbiol.">
        <title>The Global Catalogue of Microorganisms (GCM) 10K type strain sequencing project: providing services to taxonomists for standard genome sequencing and annotation.</title>
        <authorList>
            <consortium name="The Broad Institute Genomics Platform"/>
            <consortium name="The Broad Institute Genome Sequencing Center for Infectious Disease"/>
            <person name="Wu L."/>
            <person name="Ma J."/>
        </authorList>
    </citation>
    <scope>NUCLEOTIDE SEQUENCE [LARGE SCALE GENOMIC DNA]</scope>
    <source>
        <strain evidence="4">JCM 16114</strain>
    </source>
</reference>
<keyword evidence="4" id="KW-1185">Reference proteome</keyword>
<accession>A0ABP5PDB0</accession>
<dbReference type="RefSeq" id="WP_344476893.1">
    <property type="nucleotide sequence ID" value="NZ_BAAAQX010000009.1"/>
</dbReference>
<evidence type="ECO:0000256" key="1">
    <source>
        <dbReference type="ARBA" id="ARBA00023002"/>
    </source>
</evidence>
<name>A0ABP5PDB0_9ACTN</name>
<dbReference type="Proteomes" id="UP001499843">
    <property type="component" value="Unassembled WGS sequence"/>
</dbReference>
<organism evidence="3 4">
    <name type="scientific">Nonomuraea monospora</name>
    <dbReference type="NCBI Taxonomy" id="568818"/>
    <lineage>
        <taxon>Bacteria</taxon>
        <taxon>Bacillati</taxon>
        <taxon>Actinomycetota</taxon>
        <taxon>Actinomycetes</taxon>
        <taxon>Streptosporangiales</taxon>
        <taxon>Streptosporangiaceae</taxon>
        <taxon>Nonomuraea</taxon>
    </lineage>
</organism>
<dbReference type="EMBL" id="BAAAQX010000009">
    <property type="protein sequence ID" value="GAA2208602.1"/>
    <property type="molecule type" value="Genomic_DNA"/>
</dbReference>
<proteinExistence type="predicted"/>
<feature type="domain" description="NADP-dependent oxidoreductase" evidence="2">
    <location>
        <begin position="16"/>
        <end position="333"/>
    </location>
</feature>